<protein>
    <submittedName>
        <fullName evidence="4">Short-chain alcohol dehydrogenase</fullName>
        <ecNumber evidence="4">1.3.1.33</ecNumber>
    </submittedName>
</protein>
<dbReference type="EMBL" id="JBANRG010000111">
    <property type="protein sequence ID" value="KAK7435110.1"/>
    <property type="molecule type" value="Genomic_DNA"/>
</dbReference>
<comment type="similarity">
    <text evidence="1">Belongs to the short-chain dehydrogenases/reductases (SDR) family.</text>
</comment>
<dbReference type="PANTHER" id="PTHR24320:SF236">
    <property type="entry name" value="SHORT-CHAIN DEHYDROGENASE-RELATED"/>
    <property type="match status" value="1"/>
</dbReference>
<comment type="caution">
    <text evidence="4">The sequence shown here is derived from an EMBL/GenBank/DDBJ whole genome shotgun (WGS) entry which is preliminary data.</text>
</comment>
<sequence length="312" mass="34436">MGGIISMIDEFFPPKPKWNVDQIPDLTGQVMIVTGGNTGIGKETIEALLKHNARVYLAARSQAKAEAAIQDLKTKTGKEAIWLKLDLADLSSIKAAIKEYTSKEKELHVLFNNAGVMMPDLEELTAQGYDLQFGTNVLGHFYLTKLLLPTLLSTAQNSPSGKARVVNTSSSGHTSCNRLDFNSFTKSPARKKIGSFGLYLQSKLGNVIFSHELARRYGEKGIVSTSLNPGNLYTDLQRTTPRIVMFLADFIFYPPEMGAITQLWAGTSPEGVNFNGKYLIPWAREGEASPASKNVAQGKQLWEWLEEQVKHV</sequence>
<dbReference type="Pfam" id="PF00106">
    <property type="entry name" value="adh_short"/>
    <property type="match status" value="1"/>
</dbReference>
<evidence type="ECO:0000256" key="3">
    <source>
        <dbReference type="ARBA" id="ARBA00023002"/>
    </source>
</evidence>
<name>A0ABR1IMM2_9AGAR</name>
<proteinExistence type="inferred from homology"/>
<reference evidence="4 5" key="1">
    <citation type="submission" date="2024-01" db="EMBL/GenBank/DDBJ databases">
        <title>A draft genome for the cacao thread blight pathogen Marasmiellus scandens.</title>
        <authorList>
            <person name="Baruah I.K."/>
            <person name="Leung J."/>
            <person name="Bukari Y."/>
            <person name="Amoako-Attah I."/>
            <person name="Meinhardt L.W."/>
            <person name="Bailey B.A."/>
            <person name="Cohen S.P."/>
        </authorList>
    </citation>
    <scope>NUCLEOTIDE SEQUENCE [LARGE SCALE GENOMIC DNA]</scope>
    <source>
        <strain evidence="4 5">GH-19</strain>
    </source>
</reference>
<organism evidence="4 5">
    <name type="scientific">Marasmiellus scandens</name>
    <dbReference type="NCBI Taxonomy" id="2682957"/>
    <lineage>
        <taxon>Eukaryota</taxon>
        <taxon>Fungi</taxon>
        <taxon>Dikarya</taxon>
        <taxon>Basidiomycota</taxon>
        <taxon>Agaricomycotina</taxon>
        <taxon>Agaricomycetes</taxon>
        <taxon>Agaricomycetidae</taxon>
        <taxon>Agaricales</taxon>
        <taxon>Marasmiineae</taxon>
        <taxon>Omphalotaceae</taxon>
        <taxon>Marasmiellus</taxon>
    </lineage>
</organism>
<accession>A0ABR1IMM2</accession>
<dbReference type="PANTHER" id="PTHR24320">
    <property type="entry name" value="RETINOL DEHYDROGENASE"/>
    <property type="match status" value="1"/>
</dbReference>
<evidence type="ECO:0000313" key="4">
    <source>
        <dbReference type="EMBL" id="KAK7435110.1"/>
    </source>
</evidence>
<keyword evidence="2" id="KW-0521">NADP</keyword>
<evidence type="ECO:0000256" key="2">
    <source>
        <dbReference type="ARBA" id="ARBA00022857"/>
    </source>
</evidence>
<evidence type="ECO:0000313" key="5">
    <source>
        <dbReference type="Proteomes" id="UP001498398"/>
    </source>
</evidence>
<evidence type="ECO:0000256" key="1">
    <source>
        <dbReference type="ARBA" id="ARBA00006484"/>
    </source>
</evidence>
<gene>
    <name evidence="4" type="primary">RDH1_13</name>
    <name evidence="4" type="ORF">VKT23_019803</name>
</gene>
<keyword evidence="3 4" id="KW-0560">Oxidoreductase</keyword>
<dbReference type="Proteomes" id="UP001498398">
    <property type="component" value="Unassembled WGS sequence"/>
</dbReference>
<dbReference type="Gene3D" id="3.40.50.720">
    <property type="entry name" value="NAD(P)-binding Rossmann-like Domain"/>
    <property type="match status" value="1"/>
</dbReference>
<dbReference type="SUPFAM" id="SSF51735">
    <property type="entry name" value="NAD(P)-binding Rossmann-fold domains"/>
    <property type="match status" value="1"/>
</dbReference>
<dbReference type="InterPro" id="IPR036291">
    <property type="entry name" value="NAD(P)-bd_dom_sf"/>
</dbReference>
<dbReference type="PRINTS" id="PR00081">
    <property type="entry name" value="GDHRDH"/>
</dbReference>
<dbReference type="InterPro" id="IPR002347">
    <property type="entry name" value="SDR_fam"/>
</dbReference>
<dbReference type="GO" id="GO:0016630">
    <property type="term" value="F:protochlorophyllide reductase activity"/>
    <property type="evidence" value="ECO:0007669"/>
    <property type="project" value="UniProtKB-EC"/>
</dbReference>
<keyword evidence="5" id="KW-1185">Reference proteome</keyword>
<dbReference type="EC" id="1.3.1.33" evidence="4"/>